<proteinExistence type="predicted"/>
<gene>
    <name evidence="1" type="ORF">SAMN04515674_102263</name>
</gene>
<keyword evidence="2" id="KW-1185">Reference proteome</keyword>
<name>A0A1I5P3Q0_9BACT</name>
<dbReference type="Proteomes" id="UP000199306">
    <property type="component" value="Unassembled WGS sequence"/>
</dbReference>
<dbReference type="AlphaFoldDB" id="A0A1I5P3Q0"/>
<accession>A0A1I5P3Q0</accession>
<dbReference type="OrthoDB" id="9949409at2"/>
<evidence type="ECO:0000313" key="2">
    <source>
        <dbReference type="Proteomes" id="UP000199306"/>
    </source>
</evidence>
<evidence type="ECO:0000313" key="1">
    <source>
        <dbReference type="EMBL" id="SFP28724.1"/>
    </source>
</evidence>
<protein>
    <submittedName>
        <fullName evidence="1">Uncharacterized protein</fullName>
    </submittedName>
</protein>
<dbReference type="EMBL" id="FOXH01000002">
    <property type="protein sequence ID" value="SFP28724.1"/>
    <property type="molecule type" value="Genomic_DNA"/>
</dbReference>
<organism evidence="1 2">
    <name type="scientific">Pseudarcicella hirudinis</name>
    <dbReference type="NCBI Taxonomy" id="1079859"/>
    <lineage>
        <taxon>Bacteria</taxon>
        <taxon>Pseudomonadati</taxon>
        <taxon>Bacteroidota</taxon>
        <taxon>Cytophagia</taxon>
        <taxon>Cytophagales</taxon>
        <taxon>Flectobacillaceae</taxon>
        <taxon>Pseudarcicella</taxon>
    </lineage>
</organism>
<reference evidence="1 2" key="1">
    <citation type="submission" date="2016-10" db="EMBL/GenBank/DDBJ databases">
        <authorList>
            <person name="de Groot N.N."/>
        </authorList>
    </citation>
    <scope>NUCLEOTIDE SEQUENCE [LARGE SCALE GENOMIC DNA]</scope>
    <source>
        <strain evidence="2">E92,LMG 26720,CCM 7988</strain>
    </source>
</reference>
<sequence length="66" mass="7173">MKNLVEAFKGLKAITRGAACFFDPALQSFHCINGLTKDEAEQLAAAQDVELKGWQAGEVCSRIKCT</sequence>
<dbReference type="RefSeq" id="WP_092012777.1">
    <property type="nucleotide sequence ID" value="NZ_FOXH01000002.1"/>
</dbReference>
<dbReference type="STRING" id="1079859.SAMN04515674_102263"/>